<dbReference type="GO" id="GO:0005737">
    <property type="term" value="C:cytoplasm"/>
    <property type="evidence" value="ECO:0007669"/>
    <property type="project" value="TreeGrafter"/>
</dbReference>
<feature type="region of interest" description="Disordered" evidence="4">
    <location>
        <begin position="50"/>
        <end position="154"/>
    </location>
</feature>
<feature type="region of interest" description="Disordered" evidence="4">
    <location>
        <begin position="1"/>
        <end position="38"/>
    </location>
</feature>
<evidence type="ECO:0000256" key="2">
    <source>
        <dbReference type="ARBA" id="ARBA00022840"/>
    </source>
</evidence>
<keyword evidence="7" id="KW-1185">Reference proteome</keyword>
<feature type="compositionally biased region" description="Low complexity" evidence="4">
    <location>
        <begin position="77"/>
        <end position="88"/>
    </location>
</feature>
<keyword evidence="2 3" id="KW-0067">ATP-binding</keyword>
<dbReference type="GO" id="GO:0035556">
    <property type="term" value="P:intracellular signal transduction"/>
    <property type="evidence" value="ECO:0007669"/>
    <property type="project" value="TreeGrafter"/>
</dbReference>
<name>A0A9P6UZ14_9FUNG</name>
<dbReference type="Proteomes" id="UP000738325">
    <property type="component" value="Unassembled WGS sequence"/>
</dbReference>
<feature type="region of interest" description="Disordered" evidence="4">
    <location>
        <begin position="583"/>
        <end position="618"/>
    </location>
</feature>
<feature type="compositionally biased region" description="Low complexity" evidence="4">
    <location>
        <begin position="140"/>
        <end position="151"/>
    </location>
</feature>
<evidence type="ECO:0000313" key="7">
    <source>
        <dbReference type="Proteomes" id="UP000738325"/>
    </source>
</evidence>
<dbReference type="Pfam" id="PF00069">
    <property type="entry name" value="Pkinase"/>
    <property type="match status" value="1"/>
</dbReference>
<dbReference type="Gene3D" id="3.30.200.20">
    <property type="entry name" value="Phosphorylase Kinase, domain 1"/>
    <property type="match status" value="1"/>
</dbReference>
<dbReference type="EMBL" id="JAAAIP010000077">
    <property type="protein sequence ID" value="KAG0326649.1"/>
    <property type="molecule type" value="Genomic_DNA"/>
</dbReference>
<evidence type="ECO:0000256" key="3">
    <source>
        <dbReference type="PROSITE-ProRule" id="PRU10141"/>
    </source>
</evidence>
<dbReference type="GO" id="GO:0004674">
    <property type="term" value="F:protein serine/threonine kinase activity"/>
    <property type="evidence" value="ECO:0007669"/>
    <property type="project" value="TreeGrafter"/>
</dbReference>
<comment type="caution">
    <text evidence="6">The sequence shown here is derived from an EMBL/GenBank/DDBJ whole genome shotgun (WGS) entry which is preliminary data.</text>
</comment>
<sequence>MHPVVTPPALQSNNQPPPEAPDDDFDSPAFIVQSPTATMSQADTLHPFSFPLLDTPRTTASPSLAAATDDTSTPAMSTVNTTGTTSTVRNAGAAHIDDDRQSKNTSRSSGEDRTDAGTDTRNDGTDDGYHHGRNLSVDNSSASRTASRRSSMQFSKPIEVKETLDAIVTETADGHLQLKQYLLQKIIGQGAYGIVNLGMDVDTGTYYAIKEFSKSKLRKKDRANLFKLGRGPGRGRGGREAPAVVDHSSPLDLIRGEIAILKKLNHVNIVKLYEVLDLATEDSMFMVHEHDIIHRDIKPDNLLRSVDGTIKIVDFGVSEMFSKKGDDLTKKTAGSPAFMAPELCRHDHGEVSGRATDVWSMGVTLYCIRYGRLPFRHWSPLDLQKQIREDEPEDIAEEKDARFKNVMRHLLEKDPSKRITIDELRNDPWLTDNGREPLLCKEANTENAVTEVTEDELRAAIQRINGLVTVFKAISKFKRLIKSSSSQSPSHWSIERDGNNNGDASSSKSDTSVAGFSPLALSPKMRDGNEKPHDVNKGTVLQAPSVKIISDDQLSKAQHLGYQDSSPSAAVVGATIESKVGQQSVPNEAVSRSIETPSKETVALSDAPTVSEQGGDQGDEEYGYCDMETGICYPAKPKPDIQHLKSYTADPGRADAITQSEADNLNSHLRVASIDKEGVKTQDDGSYGYCDMETGVCYPAKAQGTGDAPVEVAGTVQGDTLALSNNDNDQHGESEYGYCDIETGICYPAKNKKDV</sequence>
<organism evidence="6 7">
    <name type="scientific">Dissophora globulifera</name>
    <dbReference type="NCBI Taxonomy" id="979702"/>
    <lineage>
        <taxon>Eukaryota</taxon>
        <taxon>Fungi</taxon>
        <taxon>Fungi incertae sedis</taxon>
        <taxon>Mucoromycota</taxon>
        <taxon>Mortierellomycotina</taxon>
        <taxon>Mortierellomycetes</taxon>
        <taxon>Mortierellales</taxon>
        <taxon>Mortierellaceae</taxon>
        <taxon>Dissophora</taxon>
    </lineage>
</organism>
<feature type="compositionally biased region" description="Basic and acidic residues" evidence="4">
    <location>
        <begin position="524"/>
        <end position="536"/>
    </location>
</feature>
<protein>
    <recommendedName>
        <fullName evidence="5">Protein kinase domain-containing protein</fullName>
    </recommendedName>
</protein>
<evidence type="ECO:0000256" key="4">
    <source>
        <dbReference type="SAM" id="MobiDB-lite"/>
    </source>
</evidence>
<keyword evidence="1 3" id="KW-0547">Nucleotide-binding</keyword>
<dbReference type="InterPro" id="IPR017441">
    <property type="entry name" value="Protein_kinase_ATP_BS"/>
</dbReference>
<dbReference type="OrthoDB" id="68483at2759"/>
<dbReference type="PANTHER" id="PTHR24346">
    <property type="entry name" value="MAP/MICROTUBULE AFFINITY-REGULATING KINASE"/>
    <property type="match status" value="1"/>
</dbReference>
<evidence type="ECO:0000259" key="5">
    <source>
        <dbReference type="PROSITE" id="PS50011"/>
    </source>
</evidence>
<evidence type="ECO:0000256" key="1">
    <source>
        <dbReference type="ARBA" id="ARBA00022741"/>
    </source>
</evidence>
<dbReference type="SMART" id="SM00220">
    <property type="entry name" value="S_TKc"/>
    <property type="match status" value="1"/>
</dbReference>
<dbReference type="PROSITE" id="PS50011">
    <property type="entry name" value="PROTEIN_KINASE_DOM"/>
    <property type="match status" value="1"/>
</dbReference>
<dbReference type="CDD" id="cd14008">
    <property type="entry name" value="STKc_LKB1_CaMKK"/>
    <property type="match status" value="1"/>
</dbReference>
<dbReference type="InterPro" id="IPR000719">
    <property type="entry name" value="Prot_kinase_dom"/>
</dbReference>
<evidence type="ECO:0000313" key="6">
    <source>
        <dbReference type="EMBL" id="KAG0326649.1"/>
    </source>
</evidence>
<feature type="compositionally biased region" description="Polar residues" evidence="4">
    <location>
        <begin position="499"/>
        <end position="514"/>
    </location>
</feature>
<feature type="domain" description="Protein kinase" evidence="5">
    <location>
        <begin position="181"/>
        <end position="430"/>
    </location>
</feature>
<gene>
    <name evidence="6" type="ORF">BGZ99_009231</name>
</gene>
<feature type="compositionally biased region" description="Basic and acidic residues" evidence="4">
    <location>
        <begin position="109"/>
        <end position="130"/>
    </location>
</feature>
<feature type="region of interest" description="Disordered" evidence="4">
    <location>
        <begin position="486"/>
        <end position="539"/>
    </location>
</feature>
<dbReference type="PANTHER" id="PTHR24346:SF77">
    <property type="entry name" value="SERINE THREONINE PROTEIN KINASE"/>
    <property type="match status" value="1"/>
</dbReference>
<reference evidence="6" key="1">
    <citation type="journal article" date="2020" name="Fungal Divers.">
        <title>Resolving the Mortierellaceae phylogeny through synthesis of multi-gene phylogenetics and phylogenomics.</title>
        <authorList>
            <person name="Vandepol N."/>
            <person name="Liber J."/>
            <person name="Desiro A."/>
            <person name="Na H."/>
            <person name="Kennedy M."/>
            <person name="Barry K."/>
            <person name="Grigoriev I.V."/>
            <person name="Miller A.N."/>
            <person name="O'Donnell K."/>
            <person name="Stajich J.E."/>
            <person name="Bonito G."/>
        </authorList>
    </citation>
    <scope>NUCLEOTIDE SEQUENCE</scope>
    <source>
        <strain evidence="6">REB-010B</strain>
    </source>
</reference>
<dbReference type="AlphaFoldDB" id="A0A9P6UZ14"/>
<dbReference type="InterPro" id="IPR011009">
    <property type="entry name" value="Kinase-like_dom_sf"/>
</dbReference>
<dbReference type="SUPFAM" id="SSF56112">
    <property type="entry name" value="Protein kinase-like (PK-like)"/>
    <property type="match status" value="1"/>
</dbReference>
<feature type="binding site" evidence="3">
    <location>
        <position position="210"/>
    </location>
    <ligand>
        <name>ATP</name>
        <dbReference type="ChEBI" id="CHEBI:30616"/>
    </ligand>
</feature>
<accession>A0A9P6UZ14</accession>
<dbReference type="Gene3D" id="1.10.510.10">
    <property type="entry name" value="Transferase(Phosphotransferase) domain 1"/>
    <property type="match status" value="1"/>
</dbReference>
<dbReference type="PROSITE" id="PS00107">
    <property type="entry name" value="PROTEIN_KINASE_ATP"/>
    <property type="match status" value="1"/>
</dbReference>
<dbReference type="GO" id="GO:0005524">
    <property type="term" value="F:ATP binding"/>
    <property type="evidence" value="ECO:0007669"/>
    <property type="project" value="UniProtKB-UniRule"/>
</dbReference>
<proteinExistence type="predicted"/>